<feature type="domain" description="GRAM" evidence="2">
    <location>
        <begin position="128"/>
        <end position="206"/>
    </location>
</feature>
<dbReference type="AlphaFoldDB" id="A0A9D4WH38"/>
<dbReference type="EMBL" id="JAMSHJ010000006">
    <property type="protein sequence ID" value="KAI5401790.1"/>
    <property type="molecule type" value="Genomic_DNA"/>
</dbReference>
<proteinExistence type="inferred from homology"/>
<sequence>MQTSFLHELIVGTPIIYDQFQKSDNRYLLDSSSHPCQYPSKHQSICKTFFPFTDESRLSNLIPLSIDGFTNIECFNVSGRASCNQKKRSRKGNSNSEISGTLRTNITETIKRKLSLGARILQMGGVEKVFMKYFSVMEGERLLKVCHCYLSTTSGPLAGLLFISTEKVAFCSERSIKVFNQKGQMCRIRYKVSIPVKKIKSVRQSENVEKPRQKYINIVTVDNFDFWLMGVSKYRKTYKYLEQTISQA</sequence>
<comment type="caution">
    <text evidence="3">The sequence shown here is derived from an EMBL/GenBank/DDBJ whole genome shotgun (WGS) entry which is preliminary data.</text>
</comment>
<accession>A0A9D4WH38</accession>
<name>A0A9D4WH38_PEA</name>
<evidence type="ECO:0000256" key="1">
    <source>
        <dbReference type="ARBA" id="ARBA00009414"/>
    </source>
</evidence>
<organism evidence="3 4">
    <name type="scientific">Pisum sativum</name>
    <name type="common">Garden pea</name>
    <name type="synonym">Lathyrus oleraceus</name>
    <dbReference type="NCBI Taxonomy" id="3888"/>
    <lineage>
        <taxon>Eukaryota</taxon>
        <taxon>Viridiplantae</taxon>
        <taxon>Streptophyta</taxon>
        <taxon>Embryophyta</taxon>
        <taxon>Tracheophyta</taxon>
        <taxon>Spermatophyta</taxon>
        <taxon>Magnoliopsida</taxon>
        <taxon>eudicotyledons</taxon>
        <taxon>Gunneridae</taxon>
        <taxon>Pentapetalae</taxon>
        <taxon>rosids</taxon>
        <taxon>fabids</taxon>
        <taxon>Fabales</taxon>
        <taxon>Fabaceae</taxon>
        <taxon>Papilionoideae</taxon>
        <taxon>50 kb inversion clade</taxon>
        <taxon>NPAAA clade</taxon>
        <taxon>Hologalegina</taxon>
        <taxon>IRL clade</taxon>
        <taxon>Fabeae</taxon>
        <taxon>Lathyrus</taxon>
    </lineage>
</organism>
<protein>
    <recommendedName>
        <fullName evidence="2">GRAM domain-containing protein</fullName>
    </recommendedName>
</protein>
<evidence type="ECO:0000313" key="4">
    <source>
        <dbReference type="Proteomes" id="UP001058974"/>
    </source>
</evidence>
<dbReference type="Gene3D" id="2.30.29.30">
    <property type="entry name" value="Pleckstrin-homology domain (PH domain)/Phosphotyrosine-binding domain (PTB)"/>
    <property type="match status" value="1"/>
</dbReference>
<dbReference type="SMART" id="SM00568">
    <property type="entry name" value="GRAM"/>
    <property type="match status" value="1"/>
</dbReference>
<evidence type="ECO:0000259" key="2">
    <source>
        <dbReference type="SMART" id="SM00568"/>
    </source>
</evidence>
<dbReference type="InterPro" id="IPR037848">
    <property type="entry name" value="GEM-like"/>
</dbReference>
<reference evidence="3 4" key="1">
    <citation type="journal article" date="2022" name="Nat. Genet.">
        <title>Improved pea reference genome and pan-genome highlight genomic features and evolutionary characteristics.</title>
        <authorList>
            <person name="Yang T."/>
            <person name="Liu R."/>
            <person name="Luo Y."/>
            <person name="Hu S."/>
            <person name="Wang D."/>
            <person name="Wang C."/>
            <person name="Pandey M.K."/>
            <person name="Ge S."/>
            <person name="Xu Q."/>
            <person name="Li N."/>
            <person name="Li G."/>
            <person name="Huang Y."/>
            <person name="Saxena R.K."/>
            <person name="Ji Y."/>
            <person name="Li M."/>
            <person name="Yan X."/>
            <person name="He Y."/>
            <person name="Liu Y."/>
            <person name="Wang X."/>
            <person name="Xiang C."/>
            <person name="Varshney R.K."/>
            <person name="Ding H."/>
            <person name="Gao S."/>
            <person name="Zong X."/>
        </authorList>
    </citation>
    <scope>NUCLEOTIDE SEQUENCE [LARGE SCALE GENOMIC DNA]</scope>
    <source>
        <strain evidence="3 4">cv. Zhongwan 6</strain>
    </source>
</reference>
<dbReference type="Pfam" id="PF02893">
    <property type="entry name" value="GRAM"/>
    <property type="match status" value="1"/>
</dbReference>
<dbReference type="InterPro" id="IPR011993">
    <property type="entry name" value="PH-like_dom_sf"/>
</dbReference>
<dbReference type="PANTHER" id="PTHR31969">
    <property type="entry name" value="GEM-LIKE PROTEIN 2"/>
    <property type="match status" value="1"/>
</dbReference>
<keyword evidence="4" id="KW-1185">Reference proteome</keyword>
<evidence type="ECO:0000313" key="3">
    <source>
        <dbReference type="EMBL" id="KAI5401790.1"/>
    </source>
</evidence>
<dbReference type="InterPro" id="IPR004182">
    <property type="entry name" value="GRAM"/>
</dbReference>
<gene>
    <name evidence="3" type="ORF">KIW84_066312</name>
</gene>
<dbReference type="Proteomes" id="UP001058974">
    <property type="component" value="Chromosome 6"/>
</dbReference>
<comment type="similarity">
    <text evidence="1">Belongs to the GEM family.</text>
</comment>
<dbReference type="Gramene" id="Psat06G0631200-T1">
    <property type="protein sequence ID" value="KAI5401790.1"/>
    <property type="gene ID" value="KIW84_066312"/>
</dbReference>